<evidence type="ECO:0000259" key="4">
    <source>
        <dbReference type="PROSITE" id="PS51228"/>
    </source>
</evidence>
<reference evidence="5" key="1">
    <citation type="submission" date="2021-01" db="UniProtKB">
        <authorList>
            <consortium name="EnsemblMetazoa"/>
        </authorList>
    </citation>
    <scope>IDENTIFICATION</scope>
</reference>
<dbReference type="SMR" id="A0A7M7G640"/>
<feature type="region of interest" description="Disordered" evidence="2">
    <location>
        <begin position="373"/>
        <end position="407"/>
    </location>
</feature>
<evidence type="ECO:0000256" key="1">
    <source>
        <dbReference type="ARBA" id="ARBA00022990"/>
    </source>
</evidence>
<dbReference type="Pfam" id="PF00887">
    <property type="entry name" value="ACBP"/>
    <property type="match status" value="1"/>
</dbReference>
<dbReference type="SUPFAM" id="SSF47027">
    <property type="entry name" value="Acyl-CoA binding protein"/>
    <property type="match status" value="1"/>
</dbReference>
<dbReference type="FunFam" id="1.20.80.10:FF:000017">
    <property type="entry name" value="Golgi resident protein GCP60"/>
    <property type="match status" value="1"/>
</dbReference>
<feature type="compositionally biased region" description="Acidic residues" evidence="2">
    <location>
        <begin position="377"/>
        <end position="395"/>
    </location>
</feature>
<feature type="domain" description="ACB" evidence="4">
    <location>
        <begin position="50"/>
        <end position="141"/>
    </location>
</feature>
<proteinExistence type="predicted"/>
<evidence type="ECO:0008006" key="7">
    <source>
        <dbReference type="Google" id="ProtNLM"/>
    </source>
</evidence>
<feature type="domain" description="GOLD" evidence="3">
    <location>
        <begin position="310"/>
        <end position="463"/>
    </location>
</feature>
<dbReference type="PROSITE" id="PS50866">
    <property type="entry name" value="GOLD"/>
    <property type="match status" value="1"/>
</dbReference>
<dbReference type="InParanoid" id="A0A7M7G640"/>
<dbReference type="EnsemblMetazoa" id="XM_001604561">
    <property type="protein sequence ID" value="XP_001604611"/>
    <property type="gene ID" value="LOC100121026"/>
</dbReference>
<feature type="compositionally biased region" description="Basic and acidic residues" evidence="2">
    <location>
        <begin position="248"/>
        <end position="266"/>
    </location>
</feature>
<dbReference type="Gene3D" id="2.60.120.680">
    <property type="entry name" value="GOLD domain"/>
    <property type="match status" value="1"/>
</dbReference>
<dbReference type="InterPro" id="IPR014352">
    <property type="entry name" value="FERM/acyl-CoA-bd_prot_sf"/>
</dbReference>
<dbReference type="GO" id="GO:0000062">
    <property type="term" value="F:fatty-acyl-CoA binding"/>
    <property type="evidence" value="ECO:0007669"/>
    <property type="project" value="InterPro"/>
</dbReference>
<dbReference type="Proteomes" id="UP000002358">
    <property type="component" value="Chromosome 5"/>
</dbReference>
<dbReference type="PROSITE" id="PS51228">
    <property type="entry name" value="ACB_2"/>
    <property type="match status" value="1"/>
</dbReference>
<keyword evidence="1" id="KW-0007">Acetylation</keyword>
<feature type="region of interest" description="Disordered" evidence="2">
    <location>
        <begin position="174"/>
        <end position="193"/>
    </location>
</feature>
<organism evidence="5 6">
    <name type="scientific">Nasonia vitripennis</name>
    <name type="common">Parasitic wasp</name>
    <dbReference type="NCBI Taxonomy" id="7425"/>
    <lineage>
        <taxon>Eukaryota</taxon>
        <taxon>Metazoa</taxon>
        <taxon>Ecdysozoa</taxon>
        <taxon>Arthropoda</taxon>
        <taxon>Hexapoda</taxon>
        <taxon>Insecta</taxon>
        <taxon>Pterygota</taxon>
        <taxon>Neoptera</taxon>
        <taxon>Endopterygota</taxon>
        <taxon>Hymenoptera</taxon>
        <taxon>Apocrita</taxon>
        <taxon>Proctotrupomorpha</taxon>
        <taxon>Chalcidoidea</taxon>
        <taxon>Pteromalidae</taxon>
        <taxon>Pteromalinae</taxon>
        <taxon>Nasonia</taxon>
    </lineage>
</organism>
<accession>A0A7M7G640</accession>
<dbReference type="InterPro" id="IPR036598">
    <property type="entry name" value="GOLD_dom_sf"/>
</dbReference>
<dbReference type="AlphaFoldDB" id="A0A7M7G640"/>
<dbReference type="OMA" id="SYSIWRS"/>
<dbReference type="OrthoDB" id="5839451at2759"/>
<dbReference type="KEGG" id="nvi:100121026"/>
<dbReference type="InterPro" id="IPR009038">
    <property type="entry name" value="GOLD_dom"/>
</dbReference>
<keyword evidence="6" id="KW-1185">Reference proteome</keyword>
<evidence type="ECO:0000313" key="6">
    <source>
        <dbReference type="Proteomes" id="UP000002358"/>
    </source>
</evidence>
<evidence type="ECO:0000313" key="5">
    <source>
        <dbReference type="EnsemblMetazoa" id="XP_001604611"/>
    </source>
</evidence>
<dbReference type="InterPro" id="IPR035984">
    <property type="entry name" value="Acyl-CoA-binding_sf"/>
</dbReference>
<dbReference type="FunCoup" id="A0A7M7G640">
    <property type="interactions" value="1792"/>
</dbReference>
<name>A0A7M7G640_NASVI</name>
<dbReference type="SUPFAM" id="SSF101576">
    <property type="entry name" value="Supernatant protein factor (SPF), C-terminal domain"/>
    <property type="match status" value="1"/>
</dbReference>
<dbReference type="InterPro" id="IPR052269">
    <property type="entry name" value="Golgi-PI4KB_interaction"/>
</dbReference>
<dbReference type="InterPro" id="IPR000582">
    <property type="entry name" value="Acyl-CoA-binding_protein"/>
</dbReference>
<dbReference type="Pfam" id="PF13897">
    <property type="entry name" value="GOLD_2"/>
    <property type="match status" value="1"/>
</dbReference>
<feature type="compositionally biased region" description="Acidic residues" evidence="2">
    <location>
        <begin position="281"/>
        <end position="290"/>
    </location>
</feature>
<dbReference type="PANTHER" id="PTHR22973">
    <property type="entry name" value="LD35087P"/>
    <property type="match status" value="1"/>
</dbReference>
<feature type="region of interest" description="Disordered" evidence="2">
    <location>
        <begin position="245"/>
        <end position="292"/>
    </location>
</feature>
<dbReference type="Gene3D" id="1.20.80.10">
    <property type="match status" value="1"/>
</dbReference>
<evidence type="ECO:0000256" key="2">
    <source>
        <dbReference type="SAM" id="MobiDB-lite"/>
    </source>
</evidence>
<evidence type="ECO:0000259" key="3">
    <source>
        <dbReference type="PROSITE" id="PS50866"/>
    </source>
</evidence>
<dbReference type="GO" id="GO:0000139">
    <property type="term" value="C:Golgi membrane"/>
    <property type="evidence" value="ECO:0007669"/>
    <property type="project" value="TreeGrafter"/>
</dbReference>
<dbReference type="PANTHER" id="PTHR22973:SF12">
    <property type="entry name" value="LD35087P"/>
    <property type="match status" value="1"/>
</dbReference>
<sequence length="471" mass="54734">MASANEPDVSAVEENIAKLSVETSSSPEKKLSSAGDRADVFEPHLSGFETRELYKLALNFYKEKEGKAVHLSYEDKLKLVAFTQQVSHGIYSPEKLPELGVLDVIGRDRKLAWQTLGDITKEQAMEGFIVLLDKLCPLFKTFVEAQKRDIEEKSRLKKEEELRKIEEEKRLKELEEEKKKEEEQRLKQEKQRRQIQDALNQQTFYQFKSYAEQQYPGNPEQQGVLVRQLQEQHYHQYMQQLHRNQLVIKDKDMDKKESSVDTPNKEPEEDPLLANDLSATNDEDDSDETEDWPKIVPAEMWTYKGVDEFKETIRREEGDAVIKVSHGETVTVRVPTHEDGSCLFWEFATDGYDIGFGVYFEWSKPETTQVSVHISESEEDDEEEEDYETKEDLECGDNTGESKPEFKPSTIPISVIVPVLRRDSQEEVYAGSHQYPGQGVYLLKFDNTYSLWRSKTLYYRVYYTRPGVTEE</sequence>
<gene>
    <name evidence="5" type="primary">100121026</name>
</gene>
<protein>
    <recommendedName>
        <fullName evidence="7">Golgi resident protein GCP60</fullName>
    </recommendedName>
</protein>